<keyword evidence="4 6" id="KW-0067">ATP-binding</keyword>
<accession>A0A955L7K1</accession>
<dbReference type="GO" id="GO:0000731">
    <property type="term" value="P:DNA synthesis involved in DNA repair"/>
    <property type="evidence" value="ECO:0007669"/>
    <property type="project" value="TreeGrafter"/>
</dbReference>
<keyword evidence="5 6" id="KW-0238">DNA-binding</keyword>
<dbReference type="EMBL" id="JAGQLH010000003">
    <property type="protein sequence ID" value="MCA9385086.1"/>
    <property type="molecule type" value="Genomic_DNA"/>
</dbReference>
<dbReference type="InterPro" id="IPR042174">
    <property type="entry name" value="RecF_2"/>
</dbReference>
<dbReference type="InterPro" id="IPR003395">
    <property type="entry name" value="RecF/RecN/SMC_N"/>
</dbReference>
<dbReference type="GO" id="GO:0003697">
    <property type="term" value="F:single-stranded DNA binding"/>
    <property type="evidence" value="ECO:0007669"/>
    <property type="project" value="UniProtKB-UniRule"/>
</dbReference>
<reference evidence="8" key="1">
    <citation type="submission" date="2020-04" db="EMBL/GenBank/DDBJ databases">
        <authorList>
            <person name="Zhang T."/>
        </authorList>
    </citation>
    <scope>NUCLEOTIDE SEQUENCE</scope>
    <source>
        <strain evidence="8">HKST-UBA11</strain>
    </source>
</reference>
<dbReference type="InterPro" id="IPR027417">
    <property type="entry name" value="P-loop_NTPase"/>
</dbReference>
<gene>
    <name evidence="6 8" type="primary">recF</name>
    <name evidence="8" type="ORF">KC717_00395</name>
</gene>
<protein>
    <recommendedName>
        <fullName evidence="6">DNA replication and repair protein RecF</fullName>
    </recommendedName>
</protein>
<evidence type="ECO:0000256" key="2">
    <source>
        <dbReference type="ARBA" id="ARBA00022705"/>
    </source>
</evidence>
<comment type="caution">
    <text evidence="8">The sequence shown here is derived from an EMBL/GenBank/DDBJ whole genome shotgun (WGS) entry which is preliminary data.</text>
</comment>
<evidence type="ECO:0000256" key="3">
    <source>
        <dbReference type="ARBA" id="ARBA00022741"/>
    </source>
</evidence>
<name>A0A955L7K1_9BACT</name>
<dbReference type="GO" id="GO:0005524">
    <property type="term" value="F:ATP binding"/>
    <property type="evidence" value="ECO:0007669"/>
    <property type="project" value="UniProtKB-UniRule"/>
</dbReference>
<dbReference type="GO" id="GO:0006260">
    <property type="term" value="P:DNA replication"/>
    <property type="evidence" value="ECO:0007669"/>
    <property type="project" value="UniProtKB-UniRule"/>
</dbReference>
<evidence type="ECO:0000256" key="6">
    <source>
        <dbReference type="HAMAP-Rule" id="MF_00365"/>
    </source>
</evidence>
<dbReference type="PANTHER" id="PTHR32182">
    <property type="entry name" value="DNA REPLICATION AND REPAIR PROTEIN RECF"/>
    <property type="match status" value="1"/>
</dbReference>
<proteinExistence type="inferred from homology"/>
<dbReference type="Gene3D" id="1.20.1050.90">
    <property type="entry name" value="RecF/RecN/SMC, N-terminal domain"/>
    <property type="match status" value="1"/>
</dbReference>
<dbReference type="PANTHER" id="PTHR32182:SF0">
    <property type="entry name" value="DNA REPLICATION AND REPAIR PROTEIN RECF"/>
    <property type="match status" value="1"/>
</dbReference>
<dbReference type="GO" id="GO:0005737">
    <property type="term" value="C:cytoplasm"/>
    <property type="evidence" value="ECO:0007669"/>
    <property type="project" value="UniProtKB-SubCell"/>
</dbReference>
<comment type="similarity">
    <text evidence="6">Belongs to the RecF family.</text>
</comment>
<keyword evidence="3 6" id="KW-0547">Nucleotide-binding</keyword>
<reference evidence="8" key="2">
    <citation type="journal article" date="2021" name="Microbiome">
        <title>Successional dynamics and alternative stable states in a saline activated sludge microbial community over 9 years.</title>
        <authorList>
            <person name="Wang Y."/>
            <person name="Ye J."/>
            <person name="Ju F."/>
            <person name="Liu L."/>
            <person name="Boyd J.A."/>
            <person name="Deng Y."/>
            <person name="Parks D.H."/>
            <person name="Jiang X."/>
            <person name="Yin X."/>
            <person name="Woodcroft B.J."/>
            <person name="Tyson G.W."/>
            <person name="Hugenholtz P."/>
            <person name="Polz M.F."/>
            <person name="Zhang T."/>
        </authorList>
    </citation>
    <scope>NUCLEOTIDE SEQUENCE</scope>
    <source>
        <strain evidence="8">HKST-UBA11</strain>
    </source>
</reference>
<dbReference type="GO" id="GO:0006302">
    <property type="term" value="P:double-strand break repair"/>
    <property type="evidence" value="ECO:0007669"/>
    <property type="project" value="TreeGrafter"/>
</dbReference>
<evidence type="ECO:0000256" key="5">
    <source>
        <dbReference type="ARBA" id="ARBA00023125"/>
    </source>
</evidence>
<keyword evidence="2 6" id="KW-0235">DNA replication</keyword>
<keyword evidence="6" id="KW-0742">SOS response</keyword>
<dbReference type="Proteomes" id="UP000754563">
    <property type="component" value="Unassembled WGS sequence"/>
</dbReference>
<organism evidence="8 9">
    <name type="scientific">Candidatus Dojkabacteria bacterium</name>
    <dbReference type="NCBI Taxonomy" id="2099670"/>
    <lineage>
        <taxon>Bacteria</taxon>
        <taxon>Candidatus Dojkabacteria</taxon>
    </lineage>
</organism>
<dbReference type="NCBIfam" id="TIGR00611">
    <property type="entry name" value="recf"/>
    <property type="match status" value="1"/>
</dbReference>
<comment type="function">
    <text evidence="6">The RecF protein is involved in DNA metabolism; it is required for DNA replication and normal SOS inducibility. RecF binds preferentially to single-stranded, linear DNA. It also seems to bind ATP.</text>
</comment>
<dbReference type="SUPFAM" id="SSF52540">
    <property type="entry name" value="P-loop containing nucleoside triphosphate hydrolases"/>
    <property type="match status" value="1"/>
</dbReference>
<dbReference type="GO" id="GO:0009432">
    <property type="term" value="P:SOS response"/>
    <property type="evidence" value="ECO:0007669"/>
    <property type="project" value="UniProtKB-UniRule"/>
</dbReference>
<dbReference type="Gene3D" id="3.40.50.300">
    <property type="entry name" value="P-loop containing nucleotide triphosphate hydrolases"/>
    <property type="match status" value="1"/>
</dbReference>
<sequence>MNINSLSLQQFKNLSGTYTLSPGVTLIVGDNGLGKTNFLETIYYLSRGRSLRHSDDRHLILWGASYPFTKLQGTFSDSNGEEHSLSVIVSNEQDRLQKKYFINEVPRQKTTFKHTLPVIVFAPTDIEFLIGSPDVRRTMLDDFVGMLVPGFTTLERDYSKTLKQRNKLLKQIRNSEASEKQLGYWDEKLIEFGADIIGYRIATLVELLPFVKKLAHEIFAQDLQSLDFDYLSKVVDSYENGIDEIKSAFEQKLLAGRDKELNAAMTLYGPQRDDISFFYVSDIKPKISIHEFGSRGQMRIVALIFKFAMWHHLRDVLGEKPVMLLDDVMAELDEKNRKRLEDVVKGSGAQVFITGTSKEEFSNDFITQSSLLDLDLT</sequence>
<evidence type="ECO:0000313" key="9">
    <source>
        <dbReference type="Proteomes" id="UP000754563"/>
    </source>
</evidence>
<evidence type="ECO:0000259" key="7">
    <source>
        <dbReference type="Pfam" id="PF02463"/>
    </source>
</evidence>
<evidence type="ECO:0000256" key="1">
    <source>
        <dbReference type="ARBA" id="ARBA00022490"/>
    </source>
</evidence>
<feature type="domain" description="RecF/RecN/SMC N-terminal" evidence="7">
    <location>
        <begin position="3"/>
        <end position="362"/>
    </location>
</feature>
<dbReference type="AlphaFoldDB" id="A0A955L7K1"/>
<keyword evidence="6" id="KW-0227">DNA damage</keyword>
<dbReference type="InterPro" id="IPR001238">
    <property type="entry name" value="DNA-binding_RecF"/>
</dbReference>
<evidence type="ECO:0000256" key="4">
    <source>
        <dbReference type="ARBA" id="ARBA00022840"/>
    </source>
</evidence>
<comment type="subcellular location">
    <subcellularLocation>
        <location evidence="6">Cytoplasm</location>
    </subcellularLocation>
</comment>
<feature type="binding site" evidence="6">
    <location>
        <begin position="29"/>
        <end position="36"/>
    </location>
    <ligand>
        <name>ATP</name>
        <dbReference type="ChEBI" id="CHEBI:30616"/>
    </ligand>
</feature>
<keyword evidence="1 6" id="KW-0963">Cytoplasm</keyword>
<dbReference type="Pfam" id="PF02463">
    <property type="entry name" value="SMC_N"/>
    <property type="match status" value="1"/>
</dbReference>
<keyword evidence="6" id="KW-0234">DNA repair</keyword>
<evidence type="ECO:0000313" key="8">
    <source>
        <dbReference type="EMBL" id="MCA9385086.1"/>
    </source>
</evidence>
<dbReference type="HAMAP" id="MF_00365">
    <property type="entry name" value="RecF"/>
    <property type="match status" value="1"/>
</dbReference>